<evidence type="ECO:0000256" key="2">
    <source>
        <dbReference type="ARBA" id="ARBA00023002"/>
    </source>
</evidence>
<dbReference type="InterPro" id="IPR006096">
    <property type="entry name" value="Glu/Leu/Phe/Val/Trp_DH_C"/>
</dbReference>
<dbReference type="PIRSF" id="PIRSF000188">
    <property type="entry name" value="Phe_leu_dh"/>
    <property type="match status" value="1"/>
</dbReference>
<proteinExistence type="inferred from homology"/>
<keyword evidence="2 4" id="KW-0560">Oxidoreductase</keyword>
<dbReference type="Pfam" id="PF00208">
    <property type="entry name" value="ELFV_dehydrog"/>
    <property type="match status" value="2"/>
</dbReference>
<keyword evidence="7" id="KW-1185">Reference proteome</keyword>
<dbReference type="InterPro" id="IPR036291">
    <property type="entry name" value="NAD(P)-bd_dom_sf"/>
</dbReference>
<reference evidence="6" key="1">
    <citation type="submission" date="2023-03" db="EMBL/GenBank/DDBJ databases">
        <authorList>
            <person name="Steffen K."/>
            <person name="Cardenas P."/>
        </authorList>
    </citation>
    <scope>NUCLEOTIDE SEQUENCE</scope>
</reference>
<dbReference type="InterPro" id="IPR046346">
    <property type="entry name" value="Aminoacid_DH-like_N_sf"/>
</dbReference>
<comment type="similarity">
    <text evidence="1 4">Belongs to the Glu/Leu/Phe/Val dehydrogenases family.</text>
</comment>
<accession>A0AA35RXC6</accession>
<dbReference type="InterPro" id="IPR006095">
    <property type="entry name" value="Glu/Leu/Phe/Val/Trp_DH"/>
</dbReference>
<dbReference type="PANTHER" id="PTHR42722">
    <property type="entry name" value="LEUCINE DEHYDROGENASE"/>
    <property type="match status" value="1"/>
</dbReference>
<dbReference type="Gene3D" id="3.40.50.720">
    <property type="entry name" value="NAD(P)-binding Rossmann-like Domain"/>
    <property type="match status" value="1"/>
</dbReference>
<evidence type="ECO:0000256" key="4">
    <source>
        <dbReference type="RuleBase" id="RU004417"/>
    </source>
</evidence>
<dbReference type="AlphaFoldDB" id="A0AA35RXC6"/>
<organism evidence="6 7">
    <name type="scientific">Geodia barretti</name>
    <name type="common">Barrett's horny sponge</name>
    <dbReference type="NCBI Taxonomy" id="519541"/>
    <lineage>
        <taxon>Eukaryota</taxon>
        <taxon>Metazoa</taxon>
        <taxon>Porifera</taxon>
        <taxon>Demospongiae</taxon>
        <taxon>Heteroscleromorpha</taxon>
        <taxon>Tetractinellida</taxon>
        <taxon>Astrophorina</taxon>
        <taxon>Geodiidae</taxon>
        <taxon>Geodia</taxon>
    </lineage>
</organism>
<dbReference type="Proteomes" id="UP001174909">
    <property type="component" value="Unassembled WGS sequence"/>
</dbReference>
<dbReference type="Pfam" id="PF02812">
    <property type="entry name" value="ELFV_dehydrog_N"/>
    <property type="match status" value="1"/>
</dbReference>
<dbReference type="GO" id="GO:0016639">
    <property type="term" value="F:oxidoreductase activity, acting on the CH-NH2 group of donors, NAD or NADP as acceptor"/>
    <property type="evidence" value="ECO:0007669"/>
    <property type="project" value="InterPro"/>
</dbReference>
<sequence length="356" mass="38533">MQLFENMGEYGYEQLVMCSDPASGLKAIIAIHDTTLGPACGGTRIWPYATEKEAIQDALRLGRAMTYKSATAGLSLGGGKGVIIADPNTQKTEALLRAYGRFVDTLGGRYLTTTDVGSTGRDLEFISQETEYVVGLPIPLGGSGDTSIMTGLGVYMGMKACARQTWGSDSLRGKRVAMQGFGKVAYHTAQHLLEEDAELFVTDVYDGALNKARDMGVEVVSTDDIYNIPCDIFSPCALGGVLNGDTIPRLSCQIVAGGANNQLLTDADGEDLHRRGILYAPDYLINAGGIINVSAEVGMAYSPDVAREKTERIYEIMEQVIHTSRREEIPTFMAADRLAEDRLASVRGVRHMRRAR</sequence>
<evidence type="ECO:0000256" key="1">
    <source>
        <dbReference type="ARBA" id="ARBA00006382"/>
    </source>
</evidence>
<dbReference type="SUPFAM" id="SSF53223">
    <property type="entry name" value="Aminoacid dehydrogenase-like, N-terminal domain"/>
    <property type="match status" value="1"/>
</dbReference>
<gene>
    <name evidence="6" type="ORF">GBAR_LOCUS11292</name>
</gene>
<name>A0AA35RXC6_GEOBA</name>
<evidence type="ECO:0000256" key="3">
    <source>
        <dbReference type="ARBA" id="ARBA00023027"/>
    </source>
</evidence>
<evidence type="ECO:0000259" key="5">
    <source>
        <dbReference type="SMART" id="SM00839"/>
    </source>
</evidence>
<evidence type="ECO:0000313" key="6">
    <source>
        <dbReference type="EMBL" id="CAI8018648.1"/>
    </source>
</evidence>
<comment type="caution">
    <text evidence="6">The sequence shown here is derived from an EMBL/GenBank/DDBJ whole genome shotgun (WGS) entry which is preliminary data.</text>
</comment>
<dbReference type="InterPro" id="IPR033524">
    <property type="entry name" value="Glu/Leu/Phe/Val_DH_AS"/>
</dbReference>
<dbReference type="Gene3D" id="3.40.50.10860">
    <property type="entry name" value="Leucine Dehydrogenase, chain A, domain 1"/>
    <property type="match status" value="1"/>
</dbReference>
<keyword evidence="3" id="KW-0520">NAD</keyword>
<dbReference type="EMBL" id="CASHTH010001700">
    <property type="protein sequence ID" value="CAI8018648.1"/>
    <property type="molecule type" value="Genomic_DNA"/>
</dbReference>
<dbReference type="InterPro" id="IPR016211">
    <property type="entry name" value="Glu/Phe/Leu/Val/Trp_DH_bac/arc"/>
</dbReference>
<evidence type="ECO:0000313" key="7">
    <source>
        <dbReference type="Proteomes" id="UP001174909"/>
    </source>
</evidence>
<dbReference type="SMART" id="SM00839">
    <property type="entry name" value="ELFV_dehydrog"/>
    <property type="match status" value="1"/>
</dbReference>
<dbReference type="PROSITE" id="PS00074">
    <property type="entry name" value="GLFV_DEHYDROGENASE"/>
    <property type="match status" value="1"/>
</dbReference>
<protein>
    <submittedName>
        <fullName evidence="6">Leucine dehydrogenase</fullName>
    </submittedName>
</protein>
<dbReference type="InterPro" id="IPR006097">
    <property type="entry name" value="Glu/Leu/Phe/Val/Trp_DH_dimer"/>
</dbReference>
<dbReference type="SUPFAM" id="SSF51735">
    <property type="entry name" value="NAD(P)-binding Rossmann-fold domains"/>
    <property type="match status" value="1"/>
</dbReference>
<dbReference type="CDD" id="cd01075">
    <property type="entry name" value="NAD_bind_Leu_Phe_Val_DH"/>
    <property type="match status" value="1"/>
</dbReference>
<dbReference type="PRINTS" id="PR00082">
    <property type="entry name" value="GLFDHDRGNASE"/>
</dbReference>
<dbReference type="PANTHER" id="PTHR42722:SF1">
    <property type="entry name" value="VALINE DEHYDROGENASE"/>
    <property type="match status" value="1"/>
</dbReference>
<dbReference type="GO" id="GO:0006520">
    <property type="term" value="P:amino acid metabolic process"/>
    <property type="evidence" value="ECO:0007669"/>
    <property type="project" value="InterPro"/>
</dbReference>
<feature type="domain" description="Glutamate/phenylalanine/leucine/valine/L-tryptophan dehydrogenase C-terminal" evidence="5">
    <location>
        <begin position="144"/>
        <end position="348"/>
    </location>
</feature>
<dbReference type="FunFam" id="3.40.50.10860:FF:000010">
    <property type="entry name" value="Leucine dehydrogenase"/>
    <property type="match status" value="1"/>
</dbReference>